<evidence type="ECO:0000313" key="7">
    <source>
        <dbReference type="EMBL" id="RSE25910.1"/>
    </source>
</evidence>
<reference evidence="8 10" key="1">
    <citation type="submission" date="2017-02" db="EMBL/GenBank/DDBJ databases">
        <authorList>
            <person name="Peterson S.W."/>
        </authorList>
    </citation>
    <scope>NUCLEOTIDE SEQUENCE [LARGE SCALE GENOMIC DNA]</scope>
    <source>
        <strain evidence="8">C6</strain>
    </source>
</reference>
<dbReference type="EMBL" id="CP065666">
    <property type="protein sequence ID" value="QPS04971.1"/>
    <property type="molecule type" value="Genomic_DNA"/>
</dbReference>
<dbReference type="EMBL" id="BJUJ01000014">
    <property type="protein sequence ID" value="GEK43605.1"/>
    <property type="molecule type" value="Genomic_DNA"/>
</dbReference>
<evidence type="ECO:0000313" key="1">
    <source>
        <dbReference type="EMBL" id="AZN64614.1"/>
    </source>
</evidence>
<dbReference type="EMBL" id="RHXE01000005">
    <property type="protein sequence ID" value="RSE25910.1"/>
    <property type="molecule type" value="Genomic_DNA"/>
</dbReference>
<evidence type="ECO:0000313" key="8">
    <source>
        <dbReference type="EMBL" id="SJX21799.1"/>
    </source>
</evidence>
<dbReference type="EMBL" id="JAOCCL010000001">
    <property type="protein sequence ID" value="MDH0825013.1"/>
    <property type="molecule type" value="Genomic_DNA"/>
</dbReference>
<dbReference type="Proteomes" id="UP000321274">
    <property type="component" value="Unassembled WGS sequence"/>
</dbReference>
<organism evidence="7 14">
    <name type="scientific">Acinetobacter johnsonii</name>
    <dbReference type="NCBI Taxonomy" id="40214"/>
    <lineage>
        <taxon>Bacteria</taxon>
        <taxon>Pseudomonadati</taxon>
        <taxon>Pseudomonadota</taxon>
        <taxon>Gammaproteobacteria</taxon>
        <taxon>Moraxellales</taxon>
        <taxon>Moraxellaceae</taxon>
        <taxon>Acinetobacter</taxon>
    </lineage>
</organism>
<dbReference type="RefSeq" id="WP_004696191.1">
    <property type="nucleotide sequence ID" value="NZ_BBTB01000005.1"/>
</dbReference>
<reference evidence="2 15" key="6">
    <citation type="submission" date="2019-07" db="EMBL/GenBank/DDBJ databases">
        <title>Whole genome shotgun sequence of Acinetobacter johnsonii NBRC 102197.</title>
        <authorList>
            <person name="Hosoyama A."/>
            <person name="Uohara A."/>
            <person name="Ohji S."/>
            <person name="Ichikawa N."/>
        </authorList>
    </citation>
    <scope>NUCLEOTIDE SEQUENCE [LARGE SCALE GENOMIC DNA]</scope>
    <source>
        <strain evidence="2 15">NBRC 102197</strain>
    </source>
</reference>
<reference evidence="5 11" key="3">
    <citation type="submission" date="2017-11" db="EMBL/GenBank/DDBJ databases">
        <title>Infants hospitalized years apart are colonized by the same room-sourced microbial strains.</title>
        <authorList>
            <person name="Brooks B."/>
            <person name="Olm M.R."/>
            <person name="Firek B.A."/>
            <person name="Baker R."/>
            <person name="Thomas B.C."/>
            <person name="Morowitz M.J."/>
            <person name="Banfield J.F."/>
        </authorList>
    </citation>
    <scope>NUCLEOTIDE SEQUENCE [LARGE SCALE GENOMIC DNA]</scope>
    <source>
        <strain evidence="5">S2_003_000_R3_20</strain>
    </source>
</reference>
<evidence type="ECO:0000313" key="2">
    <source>
        <dbReference type="EMBL" id="GEK43605.1"/>
    </source>
</evidence>
<reference evidence="3" key="8">
    <citation type="submission" date="2022-09" db="EMBL/GenBank/DDBJ databases">
        <title>Intensive care unit water sources are persistently colonized with multi-drug resistant bacteria and are the site of extensive horizontal gene transfer of antibiotic resistance genes.</title>
        <authorList>
            <person name="Diorio-Toth L."/>
        </authorList>
    </citation>
    <scope>NUCLEOTIDE SEQUENCE</scope>
    <source>
        <strain evidence="3">GD03851</strain>
        <strain evidence="4">GD03885</strain>
    </source>
</reference>
<reference evidence="9 12" key="4">
    <citation type="submission" date="2018-06" db="EMBL/GenBank/DDBJ databases">
        <authorList>
            <consortium name="Pathogen Informatics"/>
            <person name="Doyle S."/>
        </authorList>
    </citation>
    <scope>NUCLEOTIDE SEQUENCE [LARGE SCALE GENOMIC DNA]</scope>
    <source>
        <strain evidence="9 12">NCTC10308</strain>
    </source>
</reference>
<dbReference type="Proteomes" id="UP000276980">
    <property type="component" value="Chromosome"/>
</dbReference>
<dbReference type="Proteomes" id="UP000254227">
    <property type="component" value="Unassembled WGS sequence"/>
</dbReference>
<proteinExistence type="predicted"/>
<evidence type="ECO:0000313" key="9">
    <source>
        <dbReference type="EMBL" id="SUT94906.1"/>
    </source>
</evidence>
<evidence type="ECO:0000313" key="14">
    <source>
        <dbReference type="Proteomes" id="UP000277537"/>
    </source>
</evidence>
<gene>
    <name evidence="8" type="ORF">ACNJC6_01420</name>
    <name evidence="2" type="ORF">AJO04nite_08630</name>
    <name evidence="1" type="ORF">CFH90_11455</name>
    <name evidence="5" type="ORF">DI542_10570</name>
    <name evidence="7" type="ORF">EGT73_04000</name>
    <name evidence="6" type="ORF">I6G67_05830</name>
    <name evidence="4" type="ORF">N5C97_00540</name>
    <name evidence="3" type="ORF">N5D11_00770</name>
    <name evidence="9" type="ORF">NCTC10308_01589</name>
</gene>
<dbReference type="Proteomes" id="UP000277537">
    <property type="component" value="Unassembled WGS sequence"/>
</dbReference>
<name>A0A0W8GZ81_ACIJO</name>
<dbReference type="EMBL" id="UFRV01000006">
    <property type="protein sequence ID" value="SUT94906.1"/>
    <property type="molecule type" value="Genomic_DNA"/>
</dbReference>
<evidence type="ECO:0000313" key="6">
    <source>
        <dbReference type="EMBL" id="QPS04971.1"/>
    </source>
</evidence>
<evidence type="ECO:0000313" key="12">
    <source>
        <dbReference type="Proteomes" id="UP000254227"/>
    </source>
</evidence>
<evidence type="ECO:0000313" key="10">
    <source>
        <dbReference type="Proteomes" id="UP000196240"/>
    </source>
</evidence>
<dbReference type="EMBL" id="QFQJ01000055">
    <property type="protein sequence ID" value="PZQ88518.1"/>
    <property type="molecule type" value="Genomic_DNA"/>
</dbReference>
<dbReference type="Proteomes" id="UP000595107">
    <property type="component" value="Chromosome"/>
</dbReference>
<dbReference type="AlphaFoldDB" id="A0A0W8GZ81"/>
<evidence type="ECO:0000313" key="3">
    <source>
        <dbReference type="EMBL" id="MDH0654670.1"/>
    </source>
</evidence>
<dbReference type="EMBL" id="FUUY01000004">
    <property type="protein sequence ID" value="SJX21799.1"/>
    <property type="molecule type" value="Genomic_DNA"/>
</dbReference>
<evidence type="ECO:0000313" key="15">
    <source>
        <dbReference type="Proteomes" id="UP000321274"/>
    </source>
</evidence>
<protein>
    <submittedName>
        <fullName evidence="7">Uncharacterized protein</fullName>
    </submittedName>
</protein>
<evidence type="ECO:0000313" key="4">
    <source>
        <dbReference type="EMBL" id="MDH0825013.1"/>
    </source>
</evidence>
<dbReference type="Proteomes" id="UP000249282">
    <property type="component" value="Unassembled WGS sequence"/>
</dbReference>
<dbReference type="Proteomes" id="UP001160116">
    <property type="component" value="Unassembled WGS sequence"/>
</dbReference>
<accession>A0A0W8GZ81</accession>
<sequence length="117" mass="13371">MSTKLDRGVVSHADAFSIATLLYARLRRVSGRVIDVMYLVENPSYARQMAELALSTEDAELIRLVSRLDSVMDVFNYEETAVIEKPKQVDTTRHELEATEEEIYRAQVSHHYIGALR</sequence>
<evidence type="ECO:0000313" key="16">
    <source>
        <dbReference type="Proteomes" id="UP000595107"/>
    </source>
</evidence>
<reference evidence="1 13" key="2">
    <citation type="submission" date="2017-06" db="EMBL/GenBank/DDBJ databases">
        <title>Complete Genome Sequence of the Carbazole-Degrading Bacterium Acinetobacter johnsonii IC001.</title>
        <authorList>
            <person name="Vejarano F."/>
            <person name="Suzuki-Minakuchi C."/>
            <person name="Ohtsubo Y."/>
            <person name="Tsuda M."/>
            <person name="Okada K."/>
            <person name="Nojiri H."/>
        </authorList>
    </citation>
    <scope>NUCLEOTIDE SEQUENCE [LARGE SCALE GENOMIC DNA]</scope>
    <source>
        <strain evidence="1 13">IC001</strain>
    </source>
</reference>
<reference evidence="6 16" key="7">
    <citation type="submission" date="2020-12" db="EMBL/GenBank/DDBJ databases">
        <title>FDA dAtabase for Regulatory Grade micrObial Sequences (FDA-ARGOS): Supporting development and validation of Infectious Disease Dx tests.</title>
        <authorList>
            <person name="Sproer C."/>
            <person name="Gronow S."/>
            <person name="Severitt S."/>
            <person name="Schroder I."/>
            <person name="Tallon L."/>
            <person name="Sadzewicz L."/>
            <person name="Zhao X."/>
            <person name="Boylan J."/>
            <person name="Ott S."/>
            <person name="Bowen H."/>
            <person name="Vavikolanu K."/>
            <person name="Mehta A."/>
            <person name="Aluvathingal J."/>
            <person name="Nadendla S."/>
            <person name="Lowell S."/>
            <person name="Myers T."/>
            <person name="Yan Y."/>
            <person name="Sichtig H."/>
        </authorList>
    </citation>
    <scope>NUCLEOTIDE SEQUENCE [LARGE SCALE GENOMIC DNA]</scope>
    <source>
        <strain evidence="6 16">FDAARGOS_910</strain>
    </source>
</reference>
<dbReference type="EMBL" id="CP022298">
    <property type="protein sequence ID" value="AZN64614.1"/>
    <property type="molecule type" value="Genomic_DNA"/>
</dbReference>
<evidence type="ECO:0000313" key="5">
    <source>
        <dbReference type="EMBL" id="PZQ88518.1"/>
    </source>
</evidence>
<evidence type="ECO:0000313" key="13">
    <source>
        <dbReference type="Proteomes" id="UP000276980"/>
    </source>
</evidence>
<evidence type="ECO:0000313" key="11">
    <source>
        <dbReference type="Proteomes" id="UP000249282"/>
    </source>
</evidence>
<dbReference type="EMBL" id="JAOCDR010000001">
    <property type="protein sequence ID" value="MDH0654670.1"/>
    <property type="molecule type" value="Genomic_DNA"/>
</dbReference>
<dbReference type="Proteomes" id="UP000196240">
    <property type="component" value="Unassembled WGS sequence"/>
</dbReference>
<dbReference type="Proteomes" id="UP001161099">
    <property type="component" value="Unassembled WGS sequence"/>
</dbReference>
<reference evidence="7 14" key="5">
    <citation type="submission" date="2018-10" db="EMBL/GenBank/DDBJ databases">
        <title>Transmission dynamics of multidrug resistant bacteria on intensive care unit surfaces.</title>
        <authorList>
            <person name="D'Souza A.W."/>
            <person name="Potter R.F."/>
            <person name="Wallace M."/>
            <person name="Shupe A."/>
            <person name="Patel S."/>
            <person name="Sun S."/>
            <person name="Gul D."/>
            <person name="Kwon J.H."/>
            <person name="Andleeb S."/>
            <person name="Burnham C.-A.D."/>
            <person name="Dantas G."/>
        </authorList>
    </citation>
    <scope>NUCLEOTIDE SEQUENCE [LARGE SCALE GENOMIC DNA]</scope>
    <source>
        <strain evidence="7 14">AJ_385</strain>
    </source>
</reference>